<comment type="caution">
    <text evidence="2">The sequence shown here is derived from an EMBL/GenBank/DDBJ whole genome shotgun (WGS) entry which is preliminary data.</text>
</comment>
<accession>A0A0R3MNF0</accession>
<reference evidence="2 3" key="1">
    <citation type="submission" date="2014-03" db="EMBL/GenBank/DDBJ databases">
        <title>Bradyrhizobium valentinum sp. nov., isolated from effective nodules of Lupinus mariae-josephae, a lupine endemic of basic-lime soils in Eastern Spain.</title>
        <authorList>
            <person name="Duran D."/>
            <person name="Rey L."/>
            <person name="Navarro A."/>
            <person name="Busquets A."/>
            <person name="Imperial J."/>
            <person name="Ruiz-Argueso T."/>
        </authorList>
    </citation>
    <scope>NUCLEOTIDE SEQUENCE [LARGE SCALE GENOMIC DNA]</scope>
    <source>
        <strain evidence="2 3">CCBAU 23086</strain>
    </source>
</reference>
<keyword evidence="1" id="KW-0472">Membrane</keyword>
<name>A0A0R3MNF0_9BRAD</name>
<dbReference type="EMBL" id="LLYB01000101">
    <property type="protein sequence ID" value="KRR18992.1"/>
    <property type="molecule type" value="Genomic_DNA"/>
</dbReference>
<dbReference type="RefSeq" id="WP_057861328.1">
    <property type="nucleotide sequence ID" value="NZ_LLYB01000101.1"/>
</dbReference>
<evidence type="ECO:0000313" key="2">
    <source>
        <dbReference type="EMBL" id="KRR18992.1"/>
    </source>
</evidence>
<sequence>MLSALRALLAPFWSHSRERAAAQRDAANSSASPLLIYVAAALFLLLSILMIDLHRDELQALGGAERINPALMSP</sequence>
<dbReference type="AlphaFoldDB" id="A0A0R3MNF0"/>
<dbReference type="Proteomes" id="UP000051660">
    <property type="component" value="Unassembled WGS sequence"/>
</dbReference>
<gene>
    <name evidence="2" type="ORF">CQ14_19105</name>
</gene>
<organism evidence="2 3">
    <name type="scientific">Bradyrhizobium lablabi</name>
    <dbReference type="NCBI Taxonomy" id="722472"/>
    <lineage>
        <taxon>Bacteria</taxon>
        <taxon>Pseudomonadati</taxon>
        <taxon>Pseudomonadota</taxon>
        <taxon>Alphaproteobacteria</taxon>
        <taxon>Hyphomicrobiales</taxon>
        <taxon>Nitrobacteraceae</taxon>
        <taxon>Bradyrhizobium</taxon>
    </lineage>
</organism>
<proteinExistence type="predicted"/>
<feature type="transmembrane region" description="Helical" evidence="1">
    <location>
        <begin position="31"/>
        <end position="51"/>
    </location>
</feature>
<keyword evidence="1" id="KW-0812">Transmembrane</keyword>
<evidence type="ECO:0000256" key="1">
    <source>
        <dbReference type="SAM" id="Phobius"/>
    </source>
</evidence>
<keyword evidence="1" id="KW-1133">Transmembrane helix</keyword>
<protein>
    <submittedName>
        <fullName evidence="2">Uncharacterized protein</fullName>
    </submittedName>
</protein>
<evidence type="ECO:0000313" key="3">
    <source>
        <dbReference type="Proteomes" id="UP000051660"/>
    </source>
</evidence>